<dbReference type="GO" id="GO:0006633">
    <property type="term" value="P:fatty acid biosynthetic process"/>
    <property type="evidence" value="ECO:0007669"/>
    <property type="project" value="TreeGrafter"/>
</dbReference>
<dbReference type="RefSeq" id="WP_008563562.1">
    <property type="nucleotide sequence ID" value="NZ_JH594500.1"/>
</dbReference>
<name>H1HIK8_9BACT</name>
<reference evidence="5 6" key="1">
    <citation type="submission" date="2011-12" db="EMBL/GenBank/DDBJ databases">
        <title>The Genome Sequence of Prevotella maculosa OT 289.</title>
        <authorList>
            <consortium name="The Broad Institute Genome Sequencing Platform"/>
            <person name="Earl A."/>
            <person name="Ward D."/>
            <person name="Feldgarden M."/>
            <person name="Gevers D."/>
            <person name="Izard J."/>
            <person name="Blanton J.M."/>
            <person name="Mathney J."/>
            <person name="Tanner A.C."/>
            <person name="Dewhirst F.E."/>
            <person name="Young S.K."/>
            <person name="Zeng Q."/>
            <person name="Gargeya S."/>
            <person name="Fitzgerald M."/>
            <person name="Haas B."/>
            <person name="Abouelleil A."/>
            <person name="Alvarado L."/>
            <person name="Arachchi H.M."/>
            <person name="Berlin A."/>
            <person name="Chapman S.B."/>
            <person name="Gearin G."/>
            <person name="Goldberg J."/>
            <person name="Griggs A."/>
            <person name="Gujja S."/>
            <person name="Hansen M."/>
            <person name="Heiman D."/>
            <person name="Howarth C."/>
            <person name="Larimer J."/>
            <person name="Lui A."/>
            <person name="MacDonald P.J.P."/>
            <person name="McCowen C."/>
            <person name="Montmayeur A."/>
            <person name="Murphy C."/>
            <person name="Neiman D."/>
            <person name="Pearson M."/>
            <person name="Priest M."/>
            <person name="Roberts A."/>
            <person name="Saif S."/>
            <person name="Shea T."/>
            <person name="Sisk P."/>
            <person name="Stolte C."/>
            <person name="Sykes S."/>
            <person name="Wortman J."/>
            <person name="Nusbaum C."/>
            <person name="Birren B."/>
        </authorList>
    </citation>
    <scope>NUCLEOTIDE SEQUENCE [LARGE SCALE GENOMIC DNA]</scope>
    <source>
        <strain evidence="5 6">OT 289</strain>
    </source>
</reference>
<sequence>MKRRIAITGVGVVSAIGVGQQQTCEALRRGRSGVGRVTHLSTVHKEFPVGEVKLSNEEMCRLLDIPYTDRVSRTELIGILALREALQEAGLTERHGMALVSGTTVGGMDRTERFYPDNLNAEVLMRHDCGACSDAIADYFGLFDFVSTPSTACSSAMNAVIFGARLIESGLRDIVVVGGSESLSRFHLNGFKSLMILDEAVCRPFDARRAGLNLGEGAAYLVLESEESRCRRGAEALGVLSGTGNACDAFHQTASSENGEGAVLAMRQALREAGLEPGEIDYVNAHGTGTPNNDASESMALREVFGDAVPPVSSTKMYTGHTTSASGSIEAVFSLLALRHRFIPRNLGWEVPDEACICPYVGGESGSLRHVLCNAFGFGGNDSSLILSNDAE</sequence>
<keyword evidence="6" id="KW-1185">Reference proteome</keyword>
<dbReference type="Gene3D" id="3.40.47.10">
    <property type="match status" value="1"/>
</dbReference>
<dbReference type="Pfam" id="PF02801">
    <property type="entry name" value="Ketoacyl-synt_C"/>
    <property type="match status" value="1"/>
</dbReference>
<gene>
    <name evidence="5" type="ORF">HMPREF9944_00002</name>
</gene>
<dbReference type="OrthoDB" id="9808669at2"/>
<dbReference type="PANTHER" id="PTHR11712">
    <property type="entry name" value="POLYKETIDE SYNTHASE-RELATED"/>
    <property type="match status" value="1"/>
</dbReference>
<dbReference type="InterPro" id="IPR000794">
    <property type="entry name" value="Beta-ketoacyl_synthase"/>
</dbReference>
<dbReference type="HOGENOM" id="CLU_000022_69_0_10"/>
<proteinExistence type="inferred from homology"/>
<dbReference type="PANTHER" id="PTHR11712:SF320">
    <property type="entry name" value="BETA-KETOACYL SYNTHASE"/>
    <property type="match status" value="1"/>
</dbReference>
<accession>H1HIK8</accession>
<dbReference type="InterPro" id="IPR014030">
    <property type="entry name" value="Ketoacyl_synth_N"/>
</dbReference>
<organism evidence="5 6">
    <name type="scientific">Segatella maculosa OT 289</name>
    <dbReference type="NCBI Taxonomy" id="999422"/>
    <lineage>
        <taxon>Bacteria</taxon>
        <taxon>Pseudomonadati</taxon>
        <taxon>Bacteroidota</taxon>
        <taxon>Bacteroidia</taxon>
        <taxon>Bacteroidales</taxon>
        <taxon>Prevotellaceae</taxon>
        <taxon>Segatella</taxon>
    </lineage>
</organism>
<comment type="caution">
    <text evidence="5">The sequence shown here is derived from an EMBL/GenBank/DDBJ whole genome shotgun (WGS) entry which is preliminary data.</text>
</comment>
<dbReference type="SUPFAM" id="SSF53901">
    <property type="entry name" value="Thiolase-like"/>
    <property type="match status" value="1"/>
</dbReference>
<dbReference type="EMBL" id="AGEK01000001">
    <property type="protein sequence ID" value="EHO75209.1"/>
    <property type="molecule type" value="Genomic_DNA"/>
</dbReference>
<feature type="domain" description="Ketosynthase family 3 (KS3)" evidence="4">
    <location>
        <begin position="2"/>
        <end position="389"/>
    </location>
</feature>
<dbReference type="InterPro" id="IPR016039">
    <property type="entry name" value="Thiolase-like"/>
</dbReference>
<dbReference type="SMART" id="SM00825">
    <property type="entry name" value="PKS_KS"/>
    <property type="match status" value="1"/>
</dbReference>
<dbReference type="GO" id="GO:0004315">
    <property type="term" value="F:3-oxoacyl-[acyl-carrier-protein] synthase activity"/>
    <property type="evidence" value="ECO:0007669"/>
    <property type="project" value="TreeGrafter"/>
</dbReference>
<dbReference type="Pfam" id="PF00109">
    <property type="entry name" value="ketoacyl-synt"/>
    <property type="match status" value="1"/>
</dbReference>
<dbReference type="PATRIC" id="fig|999422.3.peg.2"/>
<comment type="similarity">
    <text evidence="1 3">Belongs to the thiolase-like superfamily. Beta-ketoacyl-ACP synthases family.</text>
</comment>
<evidence type="ECO:0000313" key="5">
    <source>
        <dbReference type="EMBL" id="EHO75209.1"/>
    </source>
</evidence>
<evidence type="ECO:0000256" key="2">
    <source>
        <dbReference type="ARBA" id="ARBA00022679"/>
    </source>
</evidence>
<evidence type="ECO:0000256" key="3">
    <source>
        <dbReference type="RuleBase" id="RU003694"/>
    </source>
</evidence>
<evidence type="ECO:0000256" key="1">
    <source>
        <dbReference type="ARBA" id="ARBA00008467"/>
    </source>
</evidence>
<keyword evidence="2 3" id="KW-0808">Transferase</keyword>
<dbReference type="AlphaFoldDB" id="H1HIK8"/>
<evidence type="ECO:0000313" key="6">
    <source>
        <dbReference type="Proteomes" id="UP000003167"/>
    </source>
</evidence>
<dbReference type="Proteomes" id="UP000003167">
    <property type="component" value="Unassembled WGS sequence"/>
</dbReference>
<dbReference type="InterPro" id="IPR020841">
    <property type="entry name" value="PKS_Beta-ketoAc_synthase_dom"/>
</dbReference>
<dbReference type="CDD" id="cd00834">
    <property type="entry name" value="KAS_I_II"/>
    <property type="match status" value="1"/>
</dbReference>
<dbReference type="STRING" id="999422.HMPREF9944_00002"/>
<dbReference type="PROSITE" id="PS52004">
    <property type="entry name" value="KS3_2"/>
    <property type="match status" value="1"/>
</dbReference>
<dbReference type="InterPro" id="IPR014031">
    <property type="entry name" value="Ketoacyl_synth_C"/>
</dbReference>
<evidence type="ECO:0000259" key="4">
    <source>
        <dbReference type="PROSITE" id="PS52004"/>
    </source>
</evidence>
<protein>
    <recommendedName>
        <fullName evidence="4">Ketosynthase family 3 (KS3) domain-containing protein</fullName>
    </recommendedName>
</protein>
<dbReference type="GO" id="GO:0005829">
    <property type="term" value="C:cytosol"/>
    <property type="evidence" value="ECO:0007669"/>
    <property type="project" value="TreeGrafter"/>
</dbReference>